<evidence type="ECO:0000313" key="3">
    <source>
        <dbReference type="Proteomes" id="UP001589575"/>
    </source>
</evidence>
<name>A0ABV5FUY3_9MICC</name>
<gene>
    <name evidence="2" type="ORF">ACFFX0_04400</name>
</gene>
<comment type="caution">
    <text evidence="2">The sequence shown here is derived from an EMBL/GenBank/DDBJ whole genome shotgun (WGS) entry which is preliminary data.</text>
</comment>
<dbReference type="Proteomes" id="UP001589575">
    <property type="component" value="Unassembled WGS sequence"/>
</dbReference>
<feature type="region of interest" description="Disordered" evidence="1">
    <location>
        <begin position="1"/>
        <end position="59"/>
    </location>
</feature>
<sequence length="59" mass="6106">MAGGPLSRAGAAGPPDPVSRSDYGRPPPGPAQPQARAGGRQASWRPDSPVRMRRAWSGV</sequence>
<proteinExistence type="predicted"/>
<dbReference type="EMBL" id="JBHMFI010000001">
    <property type="protein sequence ID" value="MFB9070470.1"/>
    <property type="molecule type" value="Genomic_DNA"/>
</dbReference>
<evidence type="ECO:0000313" key="2">
    <source>
        <dbReference type="EMBL" id="MFB9070470.1"/>
    </source>
</evidence>
<accession>A0ABV5FUY3</accession>
<organism evidence="2 3">
    <name type="scientific">Citricoccus parietis</name>
    <dbReference type="NCBI Taxonomy" id="592307"/>
    <lineage>
        <taxon>Bacteria</taxon>
        <taxon>Bacillati</taxon>
        <taxon>Actinomycetota</taxon>
        <taxon>Actinomycetes</taxon>
        <taxon>Micrococcales</taxon>
        <taxon>Micrococcaceae</taxon>
        <taxon>Citricoccus</taxon>
    </lineage>
</organism>
<keyword evidence="3" id="KW-1185">Reference proteome</keyword>
<evidence type="ECO:0000256" key="1">
    <source>
        <dbReference type="SAM" id="MobiDB-lite"/>
    </source>
</evidence>
<reference evidence="2 3" key="1">
    <citation type="submission" date="2024-09" db="EMBL/GenBank/DDBJ databases">
        <authorList>
            <person name="Sun Q."/>
            <person name="Mori K."/>
        </authorList>
    </citation>
    <scope>NUCLEOTIDE SEQUENCE [LARGE SCALE GENOMIC DNA]</scope>
    <source>
        <strain evidence="2 3">CCM 7609</strain>
    </source>
</reference>
<protein>
    <submittedName>
        <fullName evidence="2">Uncharacterized protein</fullName>
    </submittedName>
</protein>
<feature type="compositionally biased region" description="Low complexity" evidence="1">
    <location>
        <begin position="32"/>
        <end position="42"/>
    </location>
</feature>